<evidence type="ECO:0000259" key="1">
    <source>
        <dbReference type="Pfam" id="PF00849"/>
    </source>
</evidence>
<dbReference type="PROSITE" id="PS01129">
    <property type="entry name" value="PSI_RLU"/>
    <property type="match status" value="1"/>
</dbReference>
<dbReference type="Gene3D" id="3.30.2350.10">
    <property type="entry name" value="Pseudouridine synthase"/>
    <property type="match status" value="1"/>
</dbReference>
<dbReference type="KEGG" id="ksd:KS2013_881"/>
<dbReference type="GO" id="GO:0140098">
    <property type="term" value="F:catalytic activity, acting on RNA"/>
    <property type="evidence" value="ECO:0007669"/>
    <property type="project" value="UniProtKB-ARBA"/>
</dbReference>
<dbReference type="SUPFAM" id="SSF55120">
    <property type="entry name" value="Pseudouridine synthase"/>
    <property type="match status" value="1"/>
</dbReference>
<dbReference type="GO" id="GO:0000455">
    <property type="term" value="P:enzyme-directed rRNA pseudouridine synthesis"/>
    <property type="evidence" value="ECO:0007669"/>
    <property type="project" value="TreeGrafter"/>
</dbReference>
<evidence type="ECO:0000313" key="3">
    <source>
        <dbReference type="Proteomes" id="UP000094147"/>
    </source>
</evidence>
<protein>
    <submittedName>
        <fullName evidence="2">Pseudouridine synthase</fullName>
    </submittedName>
</protein>
<dbReference type="OrthoDB" id="9807829at2"/>
<feature type="domain" description="Pseudouridine synthase RsuA/RluA-like" evidence="1">
    <location>
        <begin position="89"/>
        <end position="246"/>
    </location>
</feature>
<dbReference type="EMBL" id="CP012418">
    <property type="protein sequence ID" value="AOE49603.1"/>
    <property type="molecule type" value="Genomic_DNA"/>
</dbReference>
<dbReference type="AlphaFoldDB" id="A0A1B3B9Y3"/>
<dbReference type="InterPro" id="IPR050188">
    <property type="entry name" value="RluA_PseudoU_synthase"/>
</dbReference>
<dbReference type="InterPro" id="IPR020103">
    <property type="entry name" value="PsdUridine_synth_cat_dom_sf"/>
</dbReference>
<proteinExistence type="predicted"/>
<dbReference type="Pfam" id="PF00849">
    <property type="entry name" value="PseudoU_synth_2"/>
    <property type="match status" value="1"/>
</dbReference>
<dbReference type="PANTHER" id="PTHR21600">
    <property type="entry name" value="MITOCHONDRIAL RNA PSEUDOURIDINE SYNTHASE"/>
    <property type="match status" value="1"/>
</dbReference>
<dbReference type="Proteomes" id="UP000094147">
    <property type="component" value="Chromosome"/>
</dbReference>
<evidence type="ECO:0000313" key="2">
    <source>
        <dbReference type="EMBL" id="AOE49603.1"/>
    </source>
</evidence>
<dbReference type="STRING" id="1144748.KS2013_881"/>
<reference evidence="3" key="1">
    <citation type="submission" date="2015-08" db="EMBL/GenBank/DDBJ databases">
        <authorList>
            <person name="Kim K.M."/>
        </authorList>
    </citation>
    <scope>NUCLEOTIDE SEQUENCE [LARGE SCALE GENOMIC DNA]</scope>
    <source>
        <strain evidence="3">KCTC 23892</strain>
    </source>
</reference>
<keyword evidence="3" id="KW-1185">Reference proteome</keyword>
<dbReference type="InterPro" id="IPR006145">
    <property type="entry name" value="PsdUridine_synth_RsuA/RluA"/>
</dbReference>
<dbReference type="RefSeq" id="WP_068990318.1">
    <property type="nucleotide sequence ID" value="NZ_CP012418.1"/>
</dbReference>
<dbReference type="InterPro" id="IPR006224">
    <property type="entry name" value="PsdUridine_synth_RluA-like_CS"/>
</dbReference>
<name>A0A1B3B9Y3_9GAMM</name>
<sequence>MPKSEKASKVSLPQEVRYRTILAFLVEKFPHVSEKEWIQRMEDKQVYKPDGTLISSSTPYQAGPIYYHRQVTEEPKIPFKELIIEQNDDFLIAYKPHYLPIMPGGAFVNECLQQRLINITGNMELQAIHRLDRDTAGLVLFSTNATTRHHYHQLFSQRKVDKQYQAIATISDDSTPVTGEKWHVKNYIKRSTPDFLFQNIEATDSTSGGWSAESIIECTGIKSNHAFFNLSPITGRTHQLRLHMLHIGHPILNDRFYPELQPKSSDDFNNPLKLLAYSLSFTDPISQQRVSYQSPVSLEI</sequence>
<dbReference type="PATRIC" id="fig|1144748.3.peg.891"/>
<dbReference type="GO" id="GO:0003723">
    <property type="term" value="F:RNA binding"/>
    <property type="evidence" value="ECO:0007669"/>
    <property type="project" value="InterPro"/>
</dbReference>
<gene>
    <name evidence="2" type="ORF">KS2013_881</name>
</gene>
<dbReference type="GO" id="GO:0009982">
    <property type="term" value="F:pseudouridine synthase activity"/>
    <property type="evidence" value="ECO:0007669"/>
    <property type="project" value="InterPro"/>
</dbReference>
<accession>A0A1B3B9Y3</accession>
<dbReference type="PANTHER" id="PTHR21600:SF84">
    <property type="entry name" value="PSEUDOURIDINE SYNTHASE RSUA_RLUA-LIKE DOMAIN-CONTAINING PROTEIN"/>
    <property type="match status" value="1"/>
</dbReference>
<organism evidence="2 3">
    <name type="scientific">Kangiella sediminilitoris</name>
    <dbReference type="NCBI Taxonomy" id="1144748"/>
    <lineage>
        <taxon>Bacteria</taxon>
        <taxon>Pseudomonadati</taxon>
        <taxon>Pseudomonadota</taxon>
        <taxon>Gammaproteobacteria</taxon>
        <taxon>Kangiellales</taxon>
        <taxon>Kangiellaceae</taxon>
        <taxon>Kangiella</taxon>
    </lineage>
</organism>